<name>A0ABT8YQ68_9HYPH</name>
<dbReference type="InterPro" id="IPR037523">
    <property type="entry name" value="VOC_core"/>
</dbReference>
<dbReference type="PANTHER" id="PTHR33993:SF14">
    <property type="entry name" value="GB|AAF24581.1"/>
    <property type="match status" value="1"/>
</dbReference>
<evidence type="ECO:0000313" key="2">
    <source>
        <dbReference type="EMBL" id="MDO6965454.1"/>
    </source>
</evidence>
<dbReference type="InterPro" id="IPR052164">
    <property type="entry name" value="Anthracycline_SecMetBiosynth"/>
</dbReference>
<dbReference type="SUPFAM" id="SSF54593">
    <property type="entry name" value="Glyoxalase/Bleomycin resistance protein/Dihydroxybiphenyl dioxygenase"/>
    <property type="match status" value="1"/>
</dbReference>
<dbReference type="CDD" id="cd07247">
    <property type="entry name" value="SgaA_N_like"/>
    <property type="match status" value="1"/>
</dbReference>
<dbReference type="EMBL" id="JAUOZU010000011">
    <property type="protein sequence ID" value="MDO6965454.1"/>
    <property type="molecule type" value="Genomic_DNA"/>
</dbReference>
<evidence type="ECO:0000313" key="3">
    <source>
        <dbReference type="Proteomes" id="UP001174932"/>
    </source>
</evidence>
<sequence>MQKHGTFAWNELMTADLEAAKAFYASVAGWTYQDMPMDDGSYTLAFVTGETVPVAGLMAWPADQAGSNDWFAYLAVDDIRSAIQTATVAGGVVEREPFQIPGTGWIAIVSDPAGAMIGFLEPAPMN</sequence>
<dbReference type="PROSITE" id="PS51819">
    <property type="entry name" value="VOC"/>
    <property type="match status" value="1"/>
</dbReference>
<gene>
    <name evidence="2" type="ORF">Q4481_15915</name>
</gene>
<reference evidence="2" key="1">
    <citation type="journal article" date="2015" name="Int. J. Syst. Evol. Microbiol.">
        <title>Rhizobium alvei sp. nov., isolated from a freshwater river.</title>
        <authorList>
            <person name="Sheu S.Y."/>
            <person name="Huang H.W."/>
            <person name="Young C.C."/>
            <person name="Chen W.M."/>
        </authorList>
    </citation>
    <scope>NUCLEOTIDE SEQUENCE</scope>
    <source>
        <strain evidence="2">TNR-22</strain>
    </source>
</reference>
<comment type="caution">
    <text evidence="2">The sequence shown here is derived from an EMBL/GenBank/DDBJ whole genome shotgun (WGS) entry which is preliminary data.</text>
</comment>
<dbReference type="RefSeq" id="WP_304377391.1">
    <property type="nucleotide sequence ID" value="NZ_JAUOZU010000011.1"/>
</dbReference>
<protein>
    <submittedName>
        <fullName evidence="2">VOC family protein</fullName>
    </submittedName>
</protein>
<dbReference type="Gene3D" id="3.10.180.10">
    <property type="entry name" value="2,3-Dihydroxybiphenyl 1,2-Dioxygenase, domain 1"/>
    <property type="match status" value="1"/>
</dbReference>
<dbReference type="Proteomes" id="UP001174932">
    <property type="component" value="Unassembled WGS sequence"/>
</dbReference>
<dbReference type="InterPro" id="IPR029068">
    <property type="entry name" value="Glyas_Bleomycin-R_OHBP_Dase"/>
</dbReference>
<dbReference type="Pfam" id="PF00903">
    <property type="entry name" value="Glyoxalase"/>
    <property type="match status" value="1"/>
</dbReference>
<dbReference type="PANTHER" id="PTHR33993">
    <property type="entry name" value="GLYOXALASE-RELATED"/>
    <property type="match status" value="1"/>
</dbReference>
<proteinExistence type="predicted"/>
<accession>A0ABT8YQ68</accession>
<reference evidence="2" key="2">
    <citation type="submission" date="2023-07" db="EMBL/GenBank/DDBJ databases">
        <authorList>
            <person name="Shen H."/>
        </authorList>
    </citation>
    <scope>NUCLEOTIDE SEQUENCE</scope>
    <source>
        <strain evidence="2">TNR-22</strain>
    </source>
</reference>
<feature type="domain" description="VOC" evidence="1">
    <location>
        <begin position="6"/>
        <end position="122"/>
    </location>
</feature>
<organism evidence="2 3">
    <name type="scientific">Rhizobium alvei</name>
    <dbReference type="NCBI Taxonomy" id="1132659"/>
    <lineage>
        <taxon>Bacteria</taxon>
        <taxon>Pseudomonadati</taxon>
        <taxon>Pseudomonadota</taxon>
        <taxon>Alphaproteobacteria</taxon>
        <taxon>Hyphomicrobiales</taxon>
        <taxon>Rhizobiaceae</taxon>
        <taxon>Rhizobium/Agrobacterium group</taxon>
        <taxon>Rhizobium</taxon>
    </lineage>
</organism>
<dbReference type="InterPro" id="IPR004360">
    <property type="entry name" value="Glyas_Fos-R_dOase_dom"/>
</dbReference>
<keyword evidence="3" id="KW-1185">Reference proteome</keyword>
<evidence type="ECO:0000259" key="1">
    <source>
        <dbReference type="PROSITE" id="PS51819"/>
    </source>
</evidence>